<protein>
    <submittedName>
        <fullName evidence="2">Uncharacterized protein</fullName>
    </submittedName>
</protein>
<dbReference type="EMBL" id="VEPZ02001755">
    <property type="protein sequence ID" value="KAE8657741.1"/>
    <property type="molecule type" value="Genomic_DNA"/>
</dbReference>
<dbReference type="AlphaFoldDB" id="A0A6A2WHV9"/>
<feature type="region of interest" description="Disordered" evidence="1">
    <location>
        <begin position="89"/>
        <end position="127"/>
    </location>
</feature>
<keyword evidence="3" id="KW-1185">Reference proteome</keyword>
<sequence length="127" mass="13838">MGVGFSWPFDKCSSTEMDNGSLESITMKSISFEDEGIKTPLRSISFKISNSEPTILKSLGFGKMILEGSVSFKGIDLDKPESLKTKAMDIQSPDLFSRIPKKIPDSRSKQPTNGGSNDSTCHVSNGR</sequence>
<reference evidence="2" key="1">
    <citation type="submission" date="2019-09" db="EMBL/GenBank/DDBJ databases">
        <title>Draft genome information of white flower Hibiscus syriacus.</title>
        <authorList>
            <person name="Kim Y.-M."/>
        </authorList>
    </citation>
    <scope>NUCLEOTIDE SEQUENCE [LARGE SCALE GENOMIC DNA]</scope>
    <source>
        <strain evidence="2">YM2019G1</strain>
    </source>
</reference>
<feature type="compositionally biased region" description="Polar residues" evidence="1">
    <location>
        <begin position="109"/>
        <end position="127"/>
    </location>
</feature>
<proteinExistence type="predicted"/>
<evidence type="ECO:0000256" key="1">
    <source>
        <dbReference type="SAM" id="MobiDB-lite"/>
    </source>
</evidence>
<accession>A0A6A2WHV9</accession>
<comment type="caution">
    <text evidence="2">The sequence shown here is derived from an EMBL/GenBank/DDBJ whole genome shotgun (WGS) entry which is preliminary data.</text>
</comment>
<name>A0A6A2WHV9_HIBSY</name>
<gene>
    <name evidence="2" type="ORF">F3Y22_tig00116983pilonHSYRG00068</name>
</gene>
<evidence type="ECO:0000313" key="2">
    <source>
        <dbReference type="EMBL" id="KAE8657741.1"/>
    </source>
</evidence>
<dbReference type="Proteomes" id="UP000436088">
    <property type="component" value="Unassembled WGS sequence"/>
</dbReference>
<evidence type="ECO:0000313" key="3">
    <source>
        <dbReference type="Proteomes" id="UP000436088"/>
    </source>
</evidence>
<organism evidence="2 3">
    <name type="scientific">Hibiscus syriacus</name>
    <name type="common">Rose of Sharon</name>
    <dbReference type="NCBI Taxonomy" id="106335"/>
    <lineage>
        <taxon>Eukaryota</taxon>
        <taxon>Viridiplantae</taxon>
        <taxon>Streptophyta</taxon>
        <taxon>Embryophyta</taxon>
        <taxon>Tracheophyta</taxon>
        <taxon>Spermatophyta</taxon>
        <taxon>Magnoliopsida</taxon>
        <taxon>eudicotyledons</taxon>
        <taxon>Gunneridae</taxon>
        <taxon>Pentapetalae</taxon>
        <taxon>rosids</taxon>
        <taxon>malvids</taxon>
        <taxon>Malvales</taxon>
        <taxon>Malvaceae</taxon>
        <taxon>Malvoideae</taxon>
        <taxon>Hibiscus</taxon>
    </lineage>
</organism>